<name>A0A397UVB6_9GLOM</name>
<feature type="chain" id="PRO_5017356392" evidence="1">
    <location>
        <begin position="19"/>
        <end position="144"/>
    </location>
</feature>
<gene>
    <name evidence="2" type="ORF">C2G38_2099128</name>
</gene>
<evidence type="ECO:0000313" key="3">
    <source>
        <dbReference type="Proteomes" id="UP000266673"/>
    </source>
</evidence>
<feature type="signal peptide" evidence="1">
    <location>
        <begin position="1"/>
        <end position="18"/>
    </location>
</feature>
<evidence type="ECO:0000313" key="2">
    <source>
        <dbReference type="EMBL" id="RIB13117.1"/>
    </source>
</evidence>
<sequence length="144" mass="17124">MAFIFIFAILVMFSMVNANKDGYETCKRYTTRLDTLLINVNWDAPKPDDIYIKFHTQWDFANNYTTETTMLSFIISTFDYENPWTTDSIFNDFTPGQNKISRWDKVGIIHGLTFLNYSITVLLSDDHYVFGCIYYDRRDSWWLL</sequence>
<accession>A0A397UVB6</accession>
<protein>
    <submittedName>
        <fullName evidence="2">Uncharacterized protein</fullName>
    </submittedName>
</protein>
<keyword evidence="1" id="KW-0732">Signal</keyword>
<reference evidence="2 3" key="1">
    <citation type="submission" date="2018-06" db="EMBL/GenBank/DDBJ databases">
        <title>Comparative genomics reveals the genomic features of Rhizophagus irregularis, R. cerebriforme, R. diaphanum and Gigaspora rosea, and their symbiotic lifestyle signature.</title>
        <authorList>
            <person name="Morin E."/>
            <person name="San Clemente H."/>
            <person name="Chen E.C.H."/>
            <person name="De La Providencia I."/>
            <person name="Hainaut M."/>
            <person name="Kuo A."/>
            <person name="Kohler A."/>
            <person name="Murat C."/>
            <person name="Tang N."/>
            <person name="Roy S."/>
            <person name="Loubradou J."/>
            <person name="Henrissat B."/>
            <person name="Grigoriev I.V."/>
            <person name="Corradi N."/>
            <person name="Roux C."/>
            <person name="Martin F.M."/>
        </authorList>
    </citation>
    <scope>NUCLEOTIDE SEQUENCE [LARGE SCALE GENOMIC DNA]</scope>
    <source>
        <strain evidence="2 3">DAOM 194757</strain>
    </source>
</reference>
<dbReference type="Proteomes" id="UP000266673">
    <property type="component" value="Unassembled WGS sequence"/>
</dbReference>
<organism evidence="2 3">
    <name type="scientific">Gigaspora rosea</name>
    <dbReference type="NCBI Taxonomy" id="44941"/>
    <lineage>
        <taxon>Eukaryota</taxon>
        <taxon>Fungi</taxon>
        <taxon>Fungi incertae sedis</taxon>
        <taxon>Mucoromycota</taxon>
        <taxon>Glomeromycotina</taxon>
        <taxon>Glomeromycetes</taxon>
        <taxon>Diversisporales</taxon>
        <taxon>Gigasporaceae</taxon>
        <taxon>Gigaspora</taxon>
    </lineage>
</organism>
<dbReference type="AlphaFoldDB" id="A0A397UVB6"/>
<evidence type="ECO:0000256" key="1">
    <source>
        <dbReference type="SAM" id="SignalP"/>
    </source>
</evidence>
<keyword evidence="3" id="KW-1185">Reference proteome</keyword>
<comment type="caution">
    <text evidence="2">The sequence shown here is derived from an EMBL/GenBank/DDBJ whole genome shotgun (WGS) entry which is preliminary data.</text>
</comment>
<proteinExistence type="predicted"/>
<dbReference type="EMBL" id="QKWP01000955">
    <property type="protein sequence ID" value="RIB13117.1"/>
    <property type="molecule type" value="Genomic_DNA"/>
</dbReference>